<evidence type="ECO:0000313" key="6">
    <source>
        <dbReference type="Proteomes" id="UP000198894"/>
    </source>
</evidence>
<keyword evidence="3" id="KW-1133">Transmembrane helix</keyword>
<keyword evidence="3" id="KW-0812">Transmembrane</keyword>
<keyword evidence="6" id="KW-1185">Reference proteome</keyword>
<evidence type="ECO:0000256" key="2">
    <source>
        <dbReference type="PROSITE-ProRule" id="PRU01091"/>
    </source>
</evidence>
<gene>
    <name evidence="5" type="ORF">SAMN05428953_14612</name>
</gene>
<dbReference type="RefSeq" id="WP_091600650.1">
    <property type="nucleotide sequence ID" value="NZ_FNEE01000046.1"/>
</dbReference>
<dbReference type="CDD" id="cd00383">
    <property type="entry name" value="trans_reg_C"/>
    <property type="match status" value="1"/>
</dbReference>
<dbReference type="Proteomes" id="UP000198894">
    <property type="component" value="Unassembled WGS sequence"/>
</dbReference>
<evidence type="ECO:0000256" key="3">
    <source>
        <dbReference type="SAM" id="Phobius"/>
    </source>
</evidence>
<feature type="domain" description="OmpR/PhoB-type" evidence="4">
    <location>
        <begin position="4"/>
        <end position="101"/>
    </location>
</feature>
<dbReference type="PROSITE" id="PS51755">
    <property type="entry name" value="OMPR_PHOB"/>
    <property type="match status" value="1"/>
</dbReference>
<proteinExistence type="predicted"/>
<keyword evidence="1 2" id="KW-0238">DNA-binding</keyword>
<dbReference type="GO" id="GO:0003677">
    <property type="term" value="F:DNA binding"/>
    <property type="evidence" value="ECO:0007669"/>
    <property type="project" value="UniProtKB-UniRule"/>
</dbReference>
<evidence type="ECO:0000313" key="5">
    <source>
        <dbReference type="EMBL" id="SDL56468.1"/>
    </source>
</evidence>
<evidence type="ECO:0000259" key="4">
    <source>
        <dbReference type="PROSITE" id="PS51755"/>
    </source>
</evidence>
<feature type="transmembrane region" description="Helical" evidence="3">
    <location>
        <begin position="117"/>
        <end position="137"/>
    </location>
</feature>
<sequence length="409" mass="44362">MDYPRSIHFGDFVLNRRRGCLQDGAGMERLLRPKSYRVLEVLAERRGQLVSKDDLVQATWPDVFVSDDSLAQCVSDIRRALGPEGTNLLRTVPRRGYLLVGQDSDAEGSAPAGRKHWMVWASGLSAALIVAMTILWWTQPRDGLVAPDLADQAVVKADALLEARDWRRRGDNEQARELLEAVVAEDAGHAGAWSSLGLTYWLEVQHLAWGGGRREMGRALEMVERAVALGGGARPHRLLAEMRLLSPFPEMRSPVDALANARAAVTIDPEDADNLAVLAQALALTGRSDEAVLTIQQALRLSTKPPEWHRQVAGLSYLLAGEPARAAEELGPLYGAGTFAHARWWPGWLFAASLAHAGRLEEAARVVTAALGHRPEQTVAGVAQSFDGLADESGLAILLEGLRLAGMPG</sequence>
<dbReference type="GO" id="GO:0000160">
    <property type="term" value="P:phosphorelay signal transduction system"/>
    <property type="evidence" value="ECO:0007669"/>
    <property type="project" value="InterPro"/>
</dbReference>
<dbReference type="AlphaFoldDB" id="A0A1G9L380"/>
<dbReference type="InterPro" id="IPR016032">
    <property type="entry name" value="Sig_transdc_resp-reg_C-effctor"/>
</dbReference>
<dbReference type="SUPFAM" id="SSF48452">
    <property type="entry name" value="TPR-like"/>
    <property type="match status" value="1"/>
</dbReference>
<dbReference type="Pfam" id="PF14559">
    <property type="entry name" value="TPR_19"/>
    <property type="match status" value="1"/>
</dbReference>
<dbReference type="Gene3D" id="1.10.10.10">
    <property type="entry name" value="Winged helix-like DNA-binding domain superfamily/Winged helix DNA-binding domain"/>
    <property type="match status" value="1"/>
</dbReference>
<reference evidence="6" key="1">
    <citation type="submission" date="2016-10" db="EMBL/GenBank/DDBJ databases">
        <authorList>
            <person name="Varghese N."/>
            <person name="Submissions S."/>
        </authorList>
    </citation>
    <scope>NUCLEOTIDE SEQUENCE [LARGE SCALE GENOMIC DNA]</scope>
    <source>
        <strain evidence="6">CGMCC 1.11022</strain>
    </source>
</reference>
<protein>
    <submittedName>
        <fullName evidence="5">DNA-binding winged helix-turn-helix (WHTH) domain-containing protein</fullName>
    </submittedName>
</protein>
<accession>A0A1G9L380</accession>
<dbReference type="InterPro" id="IPR036388">
    <property type="entry name" value="WH-like_DNA-bd_sf"/>
</dbReference>
<name>A0A1G9L380_9HYPH</name>
<dbReference type="InterPro" id="IPR011990">
    <property type="entry name" value="TPR-like_helical_dom_sf"/>
</dbReference>
<dbReference type="Gene3D" id="1.25.40.10">
    <property type="entry name" value="Tetratricopeptide repeat domain"/>
    <property type="match status" value="1"/>
</dbReference>
<dbReference type="SUPFAM" id="SSF46894">
    <property type="entry name" value="C-terminal effector domain of the bipartite response regulators"/>
    <property type="match status" value="1"/>
</dbReference>
<keyword evidence="3" id="KW-0472">Membrane</keyword>
<organism evidence="5 6">
    <name type="scientific">Mesorhizobium muleiense</name>
    <dbReference type="NCBI Taxonomy" id="1004279"/>
    <lineage>
        <taxon>Bacteria</taxon>
        <taxon>Pseudomonadati</taxon>
        <taxon>Pseudomonadota</taxon>
        <taxon>Alphaproteobacteria</taxon>
        <taxon>Hyphomicrobiales</taxon>
        <taxon>Phyllobacteriaceae</taxon>
        <taxon>Mesorhizobium</taxon>
    </lineage>
</organism>
<dbReference type="GO" id="GO:0006355">
    <property type="term" value="P:regulation of DNA-templated transcription"/>
    <property type="evidence" value="ECO:0007669"/>
    <property type="project" value="InterPro"/>
</dbReference>
<dbReference type="SMART" id="SM00862">
    <property type="entry name" value="Trans_reg_C"/>
    <property type="match status" value="1"/>
</dbReference>
<dbReference type="InterPro" id="IPR001867">
    <property type="entry name" value="OmpR/PhoB-type_DNA-bd"/>
</dbReference>
<feature type="DNA-binding region" description="OmpR/PhoB-type" evidence="2">
    <location>
        <begin position="4"/>
        <end position="101"/>
    </location>
</feature>
<dbReference type="EMBL" id="FNEE01000046">
    <property type="protein sequence ID" value="SDL56468.1"/>
    <property type="molecule type" value="Genomic_DNA"/>
</dbReference>
<dbReference type="Pfam" id="PF00486">
    <property type="entry name" value="Trans_reg_C"/>
    <property type="match status" value="1"/>
</dbReference>
<evidence type="ECO:0000256" key="1">
    <source>
        <dbReference type="ARBA" id="ARBA00023125"/>
    </source>
</evidence>